<protein>
    <recommendedName>
        <fullName evidence="1">Imm33-like domain-containing protein</fullName>
    </recommendedName>
</protein>
<dbReference type="RefSeq" id="WP_147904143.1">
    <property type="nucleotide sequence ID" value="NZ_BAAAGC010000007.1"/>
</dbReference>
<dbReference type="Proteomes" id="UP000321814">
    <property type="component" value="Unassembled WGS sequence"/>
</dbReference>
<dbReference type="AlphaFoldDB" id="A0A5C8LYQ4"/>
<dbReference type="OrthoDB" id="7063432at2"/>
<proteinExistence type="predicted"/>
<organism evidence="2 3">
    <name type="scientific">Rheinheimera tangshanensis</name>
    <dbReference type="NCBI Taxonomy" id="400153"/>
    <lineage>
        <taxon>Bacteria</taxon>
        <taxon>Pseudomonadati</taxon>
        <taxon>Pseudomonadota</taxon>
        <taxon>Gammaproteobacteria</taxon>
        <taxon>Chromatiales</taxon>
        <taxon>Chromatiaceae</taxon>
        <taxon>Rheinheimera</taxon>
    </lineage>
</organism>
<gene>
    <name evidence="2" type="ORF">FU839_09405</name>
</gene>
<dbReference type="EMBL" id="VRLR01000004">
    <property type="protein sequence ID" value="TXK81315.1"/>
    <property type="molecule type" value="Genomic_DNA"/>
</dbReference>
<dbReference type="Pfam" id="PF24719">
    <property type="entry name" value="Imm33-like"/>
    <property type="match status" value="1"/>
</dbReference>
<keyword evidence="3" id="KW-1185">Reference proteome</keyword>
<reference evidence="2 3" key="1">
    <citation type="submission" date="2019-08" db="EMBL/GenBank/DDBJ databases">
        <title>Draft genome analysis of Rheinheimera tangshanensis isolated from the roots of fresh rice plants (Oryza sativa).</title>
        <authorList>
            <person name="Yu Q."/>
            <person name="Qi Y."/>
            <person name="Zhang H."/>
            <person name="Pu J."/>
        </authorList>
    </citation>
    <scope>NUCLEOTIDE SEQUENCE [LARGE SCALE GENOMIC DNA]</scope>
    <source>
        <strain evidence="2 3">JA3-B52</strain>
    </source>
</reference>
<accession>A0A5C8LYQ4</accession>
<name>A0A5C8LYQ4_9GAMM</name>
<evidence type="ECO:0000259" key="1">
    <source>
        <dbReference type="Pfam" id="PF24719"/>
    </source>
</evidence>
<feature type="domain" description="Imm33-like" evidence="1">
    <location>
        <begin position="121"/>
        <end position="210"/>
    </location>
</feature>
<sequence>MRNLFKKLFSTGATKSRSTVSGITEYQTNLDRSLNHSDIVIRISKKAVIPQDVQIILDYFEKQILAGVQFKSGETLQLGFVLNQFKELDDGRLLLQEPDMVSFPIQYTSSMDFTFITLRNQKDVVESIDRTLDFDFPAITQALMVHKDYKSSPALRLDRSASDGVRSGWWVHTNDDFNPDDYYITSMYQFALDRPDLVKYLALPVGYRVCEIKGKPFKILLNNNEVHFQDGSYLAELNKGP</sequence>
<evidence type="ECO:0000313" key="2">
    <source>
        <dbReference type="EMBL" id="TXK81315.1"/>
    </source>
</evidence>
<comment type="caution">
    <text evidence="2">The sequence shown here is derived from an EMBL/GenBank/DDBJ whole genome shotgun (WGS) entry which is preliminary data.</text>
</comment>
<evidence type="ECO:0000313" key="3">
    <source>
        <dbReference type="Proteomes" id="UP000321814"/>
    </source>
</evidence>
<dbReference type="InterPro" id="IPR056509">
    <property type="entry name" value="Imm33-like"/>
</dbReference>